<dbReference type="STRING" id="314315.LCA_0598"/>
<name>Q38Y27_LATSS</name>
<dbReference type="InterPro" id="IPR018743">
    <property type="entry name" value="DUF2292"/>
</dbReference>
<reference evidence="2" key="1">
    <citation type="journal article" date="2005" name="Nat. Biotechnol.">
        <title>The complete genome sequence of the meat-borne lactic acid bacterium Lactobacillus sakei 23K.</title>
        <authorList>
            <person name="Chaillou S."/>
            <person name="Champomier-Verges M.-C."/>
            <person name="Cornet M."/>
            <person name="Crutz-Le Coq A.-M."/>
            <person name="Dudez A.-M."/>
            <person name="Martin V."/>
            <person name="Beaufils S."/>
            <person name="Darbon-Rongere E."/>
            <person name="Bossy R."/>
            <person name="Loux V."/>
            <person name="Zagorec M."/>
        </authorList>
    </citation>
    <scope>NUCLEOTIDE SEQUENCE [LARGE SCALE GENOMIC DNA]</scope>
    <source>
        <strain evidence="2">23K</strain>
    </source>
</reference>
<dbReference type="AlphaFoldDB" id="Q38Y27"/>
<dbReference type="HOGENOM" id="CLU_3201452_0_0_9"/>
<evidence type="ECO:0000313" key="1">
    <source>
        <dbReference type="EMBL" id="CAI54902.1"/>
    </source>
</evidence>
<dbReference type="RefSeq" id="WP_011374307.1">
    <property type="nucleotide sequence ID" value="NC_007576.1"/>
</dbReference>
<accession>Q38Y27</accession>
<dbReference type="Pfam" id="PF10055">
    <property type="entry name" value="DUF2292"/>
    <property type="match status" value="1"/>
</dbReference>
<protein>
    <submittedName>
        <fullName evidence="1">Hypothetical prophage lsa1 protein</fullName>
    </submittedName>
</protein>
<evidence type="ECO:0000313" key="2">
    <source>
        <dbReference type="Proteomes" id="UP000002707"/>
    </source>
</evidence>
<dbReference type="KEGG" id="lsa:LCA_0598"/>
<proteinExistence type="predicted"/>
<organism evidence="1 2">
    <name type="scientific">Latilactobacillus sakei subsp. sakei (strain 23K)</name>
    <name type="common">Lactobacillus sakei subsp. sakei</name>
    <dbReference type="NCBI Taxonomy" id="314315"/>
    <lineage>
        <taxon>Bacteria</taxon>
        <taxon>Bacillati</taxon>
        <taxon>Bacillota</taxon>
        <taxon>Bacilli</taxon>
        <taxon>Lactobacillales</taxon>
        <taxon>Lactobacillaceae</taxon>
        <taxon>Latilactobacillus</taxon>
    </lineage>
</organism>
<gene>
    <name evidence="1" type="ordered locus">LCA_0598</name>
</gene>
<sequence>MMVKIIITDQQQSKEYQLPDYGSLTVTTQNGKVVFIERTDKTKLV</sequence>
<dbReference type="EMBL" id="CR936503">
    <property type="protein sequence ID" value="CAI54902.1"/>
    <property type="molecule type" value="Genomic_DNA"/>
</dbReference>
<keyword evidence="2" id="KW-1185">Reference proteome</keyword>
<dbReference type="Proteomes" id="UP000002707">
    <property type="component" value="Chromosome"/>
</dbReference>